<dbReference type="Gene3D" id="3.10.50.10">
    <property type="match status" value="1"/>
</dbReference>
<dbReference type="EC" id="3.2.1.14" evidence="3"/>
<dbReference type="InterPro" id="IPR050314">
    <property type="entry name" value="Glycosyl_Hydrlase_18"/>
</dbReference>
<proteinExistence type="inferred from homology"/>
<protein>
    <recommendedName>
        <fullName evidence="3">chitinase</fullName>
        <ecNumber evidence="3">3.2.1.14</ecNumber>
    </recommendedName>
</protein>
<accession>A0ABR3Y816</accession>
<keyword evidence="7 9" id="KW-0326">Glycosidase</keyword>
<evidence type="ECO:0000256" key="2">
    <source>
        <dbReference type="ARBA" id="ARBA00008682"/>
    </source>
</evidence>
<evidence type="ECO:0000256" key="3">
    <source>
        <dbReference type="ARBA" id="ARBA00012729"/>
    </source>
</evidence>
<keyword evidence="8" id="KW-0624">Polysaccharide degradation</keyword>
<dbReference type="SUPFAM" id="SSF54556">
    <property type="entry name" value="Chitinase insertion domain"/>
    <property type="match status" value="1"/>
</dbReference>
<dbReference type="InterPro" id="IPR017853">
    <property type="entry name" value="GH"/>
</dbReference>
<dbReference type="InterPro" id="IPR001579">
    <property type="entry name" value="Glyco_hydro_18_chit_AS"/>
</dbReference>
<keyword evidence="6" id="KW-0119">Carbohydrate metabolism</keyword>
<evidence type="ECO:0000256" key="7">
    <source>
        <dbReference type="ARBA" id="ARBA00023295"/>
    </source>
</evidence>
<dbReference type="InterPro" id="IPR001223">
    <property type="entry name" value="Glyco_hydro18_cat"/>
</dbReference>
<evidence type="ECO:0000313" key="12">
    <source>
        <dbReference type="Proteomes" id="UP001583193"/>
    </source>
</evidence>
<feature type="domain" description="GH18" evidence="10">
    <location>
        <begin position="6"/>
        <end position="349"/>
    </location>
</feature>
<dbReference type="SUPFAM" id="SSF51445">
    <property type="entry name" value="(Trans)glycosidases"/>
    <property type="match status" value="1"/>
</dbReference>
<dbReference type="SMART" id="SM00636">
    <property type="entry name" value="Glyco_18"/>
    <property type="match status" value="1"/>
</dbReference>
<keyword evidence="4 9" id="KW-0378">Hydrolase</keyword>
<keyword evidence="12" id="KW-1185">Reference proteome</keyword>
<organism evidence="11 12">
    <name type="scientific">Paecilomyces lecythidis</name>
    <dbReference type="NCBI Taxonomy" id="3004212"/>
    <lineage>
        <taxon>Eukaryota</taxon>
        <taxon>Fungi</taxon>
        <taxon>Dikarya</taxon>
        <taxon>Ascomycota</taxon>
        <taxon>Pezizomycotina</taxon>
        <taxon>Eurotiomycetes</taxon>
        <taxon>Eurotiomycetidae</taxon>
        <taxon>Eurotiales</taxon>
        <taxon>Thermoascaceae</taxon>
        <taxon>Paecilomyces</taxon>
    </lineage>
</organism>
<dbReference type="Gene3D" id="3.20.20.80">
    <property type="entry name" value="Glycosidases"/>
    <property type="match status" value="1"/>
</dbReference>
<keyword evidence="5" id="KW-0146">Chitin degradation</keyword>
<name>A0ABR3Y816_9EURO</name>
<comment type="similarity">
    <text evidence="2">Belongs to the glycosyl hydrolase 18 family. Chitinase class V subfamily.</text>
</comment>
<evidence type="ECO:0000256" key="4">
    <source>
        <dbReference type="ARBA" id="ARBA00022801"/>
    </source>
</evidence>
<evidence type="ECO:0000259" key="10">
    <source>
        <dbReference type="PROSITE" id="PS51910"/>
    </source>
</evidence>
<dbReference type="Proteomes" id="UP001583193">
    <property type="component" value="Unassembled WGS sequence"/>
</dbReference>
<dbReference type="PROSITE" id="PS51910">
    <property type="entry name" value="GH18_2"/>
    <property type="match status" value="1"/>
</dbReference>
<dbReference type="PROSITE" id="PS01095">
    <property type="entry name" value="GH18_1"/>
    <property type="match status" value="1"/>
</dbReference>
<gene>
    <name evidence="11" type="ORF">Plec18167_002034</name>
</gene>
<evidence type="ECO:0000313" key="11">
    <source>
        <dbReference type="EMBL" id="KAL1884446.1"/>
    </source>
</evidence>
<dbReference type="PANTHER" id="PTHR11177:SF228">
    <property type="entry name" value="CHITINASE"/>
    <property type="match status" value="1"/>
</dbReference>
<evidence type="ECO:0000256" key="6">
    <source>
        <dbReference type="ARBA" id="ARBA00023277"/>
    </source>
</evidence>
<evidence type="ECO:0000256" key="1">
    <source>
        <dbReference type="ARBA" id="ARBA00000822"/>
    </source>
</evidence>
<dbReference type="InterPro" id="IPR029070">
    <property type="entry name" value="Chitinase_insertion_sf"/>
</dbReference>
<sequence>MNHFPFVNGSYYPSWKVYKGQAPSTLDLAATTHVFYAFLRFLPNGDIQHLDEKADLEYPTDGTRGCLNALSLLKRDRFPHLKLIVSLGGGSGSGPFAELAAVPESRARLAQSVRKFIDQHGFDGIDVDWEHPSTPEQGKNYVLLLGELRRNLPAPNYILTTALPVGEWSLRHINLKTTGQLVDLINLMCYDFAGPWTKMSGHQSQLYAPTRPHNDFAKRSVHGAVTYFLSHGVSPRKLVVGIPLYGRQFRGLDRVGQSFNSYAGDGGILDYKDLPLAGSQEFVDETLGAAYCVSKDAGFITYDNPSTVAAKAQYVKMHKLGGLFYWTGTADAPPGARSLVNIGCKALIP</sequence>
<dbReference type="InterPro" id="IPR011583">
    <property type="entry name" value="Chitinase_II/V-like_cat"/>
</dbReference>
<evidence type="ECO:0000256" key="5">
    <source>
        <dbReference type="ARBA" id="ARBA00023024"/>
    </source>
</evidence>
<dbReference type="PANTHER" id="PTHR11177">
    <property type="entry name" value="CHITINASE"/>
    <property type="match status" value="1"/>
</dbReference>
<dbReference type="EMBL" id="JAVDPF010000004">
    <property type="protein sequence ID" value="KAL1884446.1"/>
    <property type="molecule type" value="Genomic_DNA"/>
</dbReference>
<reference evidence="11 12" key="1">
    <citation type="journal article" date="2024" name="IMA Fungus">
        <title>IMA Genome - F19 : A genome assembly and annotation guide to empower mycologists, including annotated draft genome sequences of Ceratocystis pirilliformis, Diaporthe australafricana, Fusarium ophioides, Paecilomyces lecythidis, and Sporothrix stenoceras.</title>
        <authorList>
            <person name="Aylward J."/>
            <person name="Wilson A.M."/>
            <person name="Visagie C.M."/>
            <person name="Spraker J."/>
            <person name="Barnes I."/>
            <person name="Buitendag C."/>
            <person name="Ceriani C."/>
            <person name="Del Mar Angel L."/>
            <person name="du Plessis D."/>
            <person name="Fuchs T."/>
            <person name="Gasser K."/>
            <person name="Kramer D."/>
            <person name="Li W."/>
            <person name="Munsamy K."/>
            <person name="Piso A."/>
            <person name="Price J.L."/>
            <person name="Sonnekus B."/>
            <person name="Thomas C."/>
            <person name="van der Nest A."/>
            <person name="van Dijk A."/>
            <person name="van Heerden A."/>
            <person name="van Vuuren N."/>
            <person name="Yilmaz N."/>
            <person name="Duong T.A."/>
            <person name="van der Merwe N.A."/>
            <person name="Wingfield M.J."/>
            <person name="Wingfield B.D."/>
        </authorList>
    </citation>
    <scope>NUCLEOTIDE SEQUENCE [LARGE SCALE GENOMIC DNA]</scope>
    <source>
        <strain evidence="11 12">CMW 18167</strain>
    </source>
</reference>
<evidence type="ECO:0000256" key="8">
    <source>
        <dbReference type="ARBA" id="ARBA00023326"/>
    </source>
</evidence>
<comment type="catalytic activity">
    <reaction evidence="1">
        <text>Random endo-hydrolysis of N-acetyl-beta-D-glucosaminide (1-&gt;4)-beta-linkages in chitin and chitodextrins.</text>
        <dbReference type="EC" id="3.2.1.14"/>
    </reaction>
</comment>
<dbReference type="Pfam" id="PF00704">
    <property type="entry name" value="Glyco_hydro_18"/>
    <property type="match status" value="1"/>
</dbReference>
<comment type="caution">
    <text evidence="11">The sequence shown here is derived from an EMBL/GenBank/DDBJ whole genome shotgun (WGS) entry which is preliminary data.</text>
</comment>
<evidence type="ECO:0000256" key="9">
    <source>
        <dbReference type="RuleBase" id="RU000489"/>
    </source>
</evidence>